<name>A0A0F7L7M2_9VIRU</name>
<proteinExistence type="predicted"/>
<dbReference type="EMBL" id="KR029593">
    <property type="protein sequence ID" value="AKH47402.1"/>
    <property type="molecule type" value="Genomic_DNA"/>
</dbReference>
<evidence type="ECO:0000313" key="1">
    <source>
        <dbReference type="EMBL" id="AKH47402.1"/>
    </source>
</evidence>
<reference evidence="1" key="1">
    <citation type="journal article" date="2015" name="Front. Microbiol.">
        <title>Combining genomic sequencing methods to explore viral diversity and reveal potential virus-host interactions.</title>
        <authorList>
            <person name="Chow C.E."/>
            <person name="Winget D.M."/>
            <person name="White R.A.III."/>
            <person name="Hallam S.J."/>
            <person name="Suttle C.A."/>
        </authorList>
    </citation>
    <scope>NUCLEOTIDE SEQUENCE</scope>
    <source>
        <strain evidence="1">H4084976</strain>
    </source>
</reference>
<accession>A0A0F7L7M2</accession>
<reference evidence="1" key="2">
    <citation type="submission" date="2015-03" db="EMBL/GenBank/DDBJ databases">
        <authorList>
            <person name="Chow C.-E.T."/>
            <person name="Winget D.M."/>
            <person name="White R.A.III."/>
            <person name="Hallam S.J."/>
            <person name="Suttle C.A."/>
        </authorList>
    </citation>
    <scope>NUCLEOTIDE SEQUENCE</scope>
    <source>
        <strain evidence="1">H4084976</strain>
    </source>
</reference>
<sequence length="68" mass="8010">MKLKIKQSVLRNGKRFEEGEIIDLPDHIAMNWIDKGFAKKMVKKKSKVKFETKEFKIETIENKDDATN</sequence>
<protein>
    <submittedName>
        <fullName evidence="1">Uncharacterized protein</fullName>
    </submittedName>
</protein>
<organism evidence="1">
    <name type="scientific">uncultured marine virus</name>
    <dbReference type="NCBI Taxonomy" id="186617"/>
    <lineage>
        <taxon>Viruses</taxon>
        <taxon>environmental samples</taxon>
    </lineage>
</organism>